<name>A0ABX0JEW1_9BACL</name>
<comment type="caution">
    <text evidence="2">The sequence shown here is derived from an EMBL/GenBank/DDBJ whole genome shotgun (WGS) entry which is preliminary data.</text>
</comment>
<reference evidence="2" key="1">
    <citation type="submission" date="2020-03" db="EMBL/GenBank/DDBJ databases">
        <title>Draft sequencing of Paenibacilllus sp. S3N08.</title>
        <authorList>
            <person name="Kim D.-U."/>
        </authorList>
    </citation>
    <scope>NUCLEOTIDE SEQUENCE</scope>
    <source>
        <strain evidence="2">S3N08</strain>
    </source>
</reference>
<dbReference type="Gene3D" id="3.40.630.30">
    <property type="match status" value="1"/>
</dbReference>
<dbReference type="InterPro" id="IPR016181">
    <property type="entry name" value="Acyl_CoA_acyltransferase"/>
</dbReference>
<accession>A0ABX0JEW1</accession>
<evidence type="ECO:0000259" key="1">
    <source>
        <dbReference type="Pfam" id="PF00583"/>
    </source>
</evidence>
<sequence>MTGPTNKTRCYLNYLFVKNEHRKTGLGRRLLNEFEVAAQRKVFNTKRAASGEPFAVLTWHLVRFN</sequence>
<feature type="domain" description="N-acetyltransferase" evidence="1">
    <location>
        <begin position="7"/>
        <end position="41"/>
    </location>
</feature>
<dbReference type="Pfam" id="PF00583">
    <property type="entry name" value="Acetyltransf_1"/>
    <property type="match status" value="1"/>
</dbReference>
<gene>
    <name evidence="2" type="ORF">G9U52_30135</name>
</gene>
<evidence type="ECO:0000313" key="2">
    <source>
        <dbReference type="EMBL" id="NHN34083.1"/>
    </source>
</evidence>
<protein>
    <submittedName>
        <fullName evidence="2">GNAT family N-acetyltransferase</fullName>
    </submittedName>
</protein>
<dbReference type="Proteomes" id="UP001165962">
    <property type="component" value="Unassembled WGS sequence"/>
</dbReference>
<dbReference type="SUPFAM" id="SSF55729">
    <property type="entry name" value="Acyl-CoA N-acyltransferases (Nat)"/>
    <property type="match status" value="1"/>
</dbReference>
<organism evidence="2 3">
    <name type="scientific">Paenibacillus agricola</name>
    <dbReference type="NCBI Taxonomy" id="2716264"/>
    <lineage>
        <taxon>Bacteria</taxon>
        <taxon>Bacillati</taxon>
        <taxon>Bacillota</taxon>
        <taxon>Bacilli</taxon>
        <taxon>Bacillales</taxon>
        <taxon>Paenibacillaceae</taxon>
        <taxon>Paenibacillus</taxon>
    </lineage>
</organism>
<dbReference type="CDD" id="cd04301">
    <property type="entry name" value="NAT_SF"/>
    <property type="match status" value="1"/>
</dbReference>
<dbReference type="InterPro" id="IPR000182">
    <property type="entry name" value="GNAT_dom"/>
</dbReference>
<proteinExistence type="predicted"/>
<keyword evidence="3" id="KW-1185">Reference proteome</keyword>
<dbReference type="EMBL" id="JAAOIW010000015">
    <property type="protein sequence ID" value="NHN34083.1"/>
    <property type="molecule type" value="Genomic_DNA"/>
</dbReference>
<evidence type="ECO:0000313" key="3">
    <source>
        <dbReference type="Proteomes" id="UP001165962"/>
    </source>
</evidence>